<dbReference type="InterPro" id="IPR019888">
    <property type="entry name" value="Tscrpt_reg_AsnC-like"/>
</dbReference>
<gene>
    <name evidence="5" type="ORF">E1163_19165</name>
</gene>
<dbReference type="Pfam" id="PF01037">
    <property type="entry name" value="AsnC_trans_reg"/>
    <property type="match status" value="1"/>
</dbReference>
<protein>
    <submittedName>
        <fullName evidence="5">Winged helix-turn-helix transcriptional regulator</fullName>
    </submittedName>
</protein>
<keyword evidence="3" id="KW-0804">Transcription</keyword>
<dbReference type="InterPro" id="IPR011991">
    <property type="entry name" value="ArsR-like_HTH"/>
</dbReference>
<comment type="caution">
    <text evidence="5">The sequence shown here is derived from an EMBL/GenBank/DDBJ whole genome shotgun (WGS) entry which is preliminary data.</text>
</comment>
<organism evidence="5 6">
    <name type="scientific">Fulvivirga kasyanovii</name>
    <dbReference type="NCBI Taxonomy" id="396812"/>
    <lineage>
        <taxon>Bacteria</taxon>
        <taxon>Pseudomonadati</taxon>
        <taxon>Bacteroidota</taxon>
        <taxon>Cytophagia</taxon>
        <taxon>Cytophagales</taxon>
        <taxon>Fulvivirgaceae</taxon>
        <taxon>Fulvivirga</taxon>
    </lineage>
</organism>
<dbReference type="RefSeq" id="WP_155174089.1">
    <property type="nucleotide sequence ID" value="NZ_BAAAFL010000029.1"/>
</dbReference>
<dbReference type="Pfam" id="PF13412">
    <property type="entry name" value="HTH_24"/>
    <property type="match status" value="1"/>
</dbReference>
<dbReference type="PRINTS" id="PR00033">
    <property type="entry name" value="HTHASNC"/>
</dbReference>
<dbReference type="InterPro" id="IPR000485">
    <property type="entry name" value="AsnC-type_HTH_dom"/>
</dbReference>
<dbReference type="InterPro" id="IPR036388">
    <property type="entry name" value="WH-like_DNA-bd_sf"/>
</dbReference>
<evidence type="ECO:0000313" key="6">
    <source>
        <dbReference type="Proteomes" id="UP000798808"/>
    </source>
</evidence>
<keyword evidence="2" id="KW-0238">DNA-binding</keyword>
<sequence>MPANYEIDNIDLKILEILLKNAKKPYTEVAKQVFVSGGTVHVRMKKLEDMGIVEGTTLKLDYTKLGYDITAFIGIFLSKSALYDEVIAELKQIQEVVNVHYTTGNYSMFAKIHCKDTQHLKDVLHDKIQRVEGIVRTDTMISLEESINRSIQLDMK</sequence>
<dbReference type="SUPFAM" id="SSF46785">
    <property type="entry name" value="Winged helix' DNA-binding domain"/>
    <property type="match status" value="1"/>
</dbReference>
<evidence type="ECO:0000256" key="1">
    <source>
        <dbReference type="ARBA" id="ARBA00023015"/>
    </source>
</evidence>
<proteinExistence type="predicted"/>
<keyword evidence="6" id="KW-1185">Reference proteome</keyword>
<dbReference type="EMBL" id="SMLW01000611">
    <property type="protein sequence ID" value="MTI27085.1"/>
    <property type="molecule type" value="Genomic_DNA"/>
</dbReference>
<dbReference type="PROSITE" id="PS50956">
    <property type="entry name" value="HTH_ASNC_2"/>
    <property type="match status" value="1"/>
</dbReference>
<evidence type="ECO:0000259" key="4">
    <source>
        <dbReference type="PROSITE" id="PS50956"/>
    </source>
</evidence>
<dbReference type="Gene3D" id="3.30.70.920">
    <property type="match status" value="1"/>
</dbReference>
<dbReference type="Gene3D" id="1.10.10.10">
    <property type="entry name" value="Winged helix-like DNA-binding domain superfamily/Winged helix DNA-binding domain"/>
    <property type="match status" value="1"/>
</dbReference>
<dbReference type="Proteomes" id="UP000798808">
    <property type="component" value="Unassembled WGS sequence"/>
</dbReference>
<dbReference type="InterPro" id="IPR011008">
    <property type="entry name" value="Dimeric_a/b-barrel"/>
</dbReference>
<feature type="domain" description="HTH asnC-type" evidence="4">
    <location>
        <begin position="7"/>
        <end position="68"/>
    </location>
</feature>
<name>A0ABW9RTD5_9BACT</name>
<dbReference type="InterPro" id="IPR036390">
    <property type="entry name" value="WH_DNA-bd_sf"/>
</dbReference>
<dbReference type="CDD" id="cd00090">
    <property type="entry name" value="HTH_ARSR"/>
    <property type="match status" value="1"/>
</dbReference>
<dbReference type="SMART" id="SM00344">
    <property type="entry name" value="HTH_ASNC"/>
    <property type="match status" value="1"/>
</dbReference>
<dbReference type="InterPro" id="IPR050684">
    <property type="entry name" value="HTH-Siroheme_Decarb"/>
</dbReference>
<dbReference type="PANTHER" id="PTHR43413:SF6">
    <property type="entry name" value="REGULATORY PROTEIN ASNC"/>
    <property type="match status" value="1"/>
</dbReference>
<dbReference type="InterPro" id="IPR019887">
    <property type="entry name" value="Tscrpt_reg_AsnC/Lrp_C"/>
</dbReference>
<reference evidence="5 6" key="1">
    <citation type="submission" date="2019-02" db="EMBL/GenBank/DDBJ databases">
        <authorList>
            <person name="Goldberg S.R."/>
            <person name="Haltli B.A."/>
            <person name="Correa H."/>
            <person name="Russell K.G."/>
        </authorList>
    </citation>
    <scope>NUCLEOTIDE SEQUENCE [LARGE SCALE GENOMIC DNA]</scope>
    <source>
        <strain evidence="5 6">JCM 16186</strain>
    </source>
</reference>
<dbReference type="PANTHER" id="PTHR43413">
    <property type="entry name" value="TRANSCRIPTIONAL REGULATOR, ASNC FAMILY"/>
    <property type="match status" value="1"/>
</dbReference>
<evidence type="ECO:0000256" key="3">
    <source>
        <dbReference type="ARBA" id="ARBA00023163"/>
    </source>
</evidence>
<dbReference type="SUPFAM" id="SSF54909">
    <property type="entry name" value="Dimeric alpha+beta barrel"/>
    <property type="match status" value="1"/>
</dbReference>
<keyword evidence="1" id="KW-0805">Transcription regulation</keyword>
<evidence type="ECO:0000256" key="2">
    <source>
        <dbReference type="ARBA" id="ARBA00023125"/>
    </source>
</evidence>
<evidence type="ECO:0000313" key="5">
    <source>
        <dbReference type="EMBL" id="MTI27085.1"/>
    </source>
</evidence>
<accession>A0ABW9RTD5</accession>